<feature type="transmembrane region" description="Helical" evidence="1">
    <location>
        <begin position="466"/>
        <end position="485"/>
    </location>
</feature>
<dbReference type="InterPro" id="IPR029052">
    <property type="entry name" value="Metallo-depent_PP-like"/>
</dbReference>
<dbReference type="OrthoDB" id="27234at2759"/>
<feature type="domain" description="Calcineurin-like phosphoesterase" evidence="3">
    <location>
        <begin position="45"/>
        <end position="261"/>
    </location>
</feature>
<dbReference type="GO" id="GO:0016787">
    <property type="term" value="F:hydrolase activity"/>
    <property type="evidence" value="ECO:0007669"/>
    <property type="project" value="InterPro"/>
</dbReference>
<feature type="transmembrane region" description="Helical" evidence="1">
    <location>
        <begin position="524"/>
        <end position="542"/>
    </location>
</feature>
<evidence type="ECO:0000259" key="3">
    <source>
        <dbReference type="Pfam" id="PF00149"/>
    </source>
</evidence>
<dbReference type="SUPFAM" id="SSF56300">
    <property type="entry name" value="Metallo-dependent phosphatases"/>
    <property type="match status" value="1"/>
</dbReference>
<feature type="transmembrane region" description="Helical" evidence="1">
    <location>
        <begin position="579"/>
        <end position="603"/>
    </location>
</feature>
<dbReference type="PANTHER" id="PTHR14795">
    <property type="entry name" value="HELICASE RELATED"/>
    <property type="match status" value="1"/>
</dbReference>
<feature type="chain" id="PRO_5039501172" description="Calcineurin-like phosphoesterase domain-containing protein" evidence="2">
    <location>
        <begin position="26"/>
        <end position="707"/>
    </location>
</feature>
<dbReference type="Proteomes" id="UP000886520">
    <property type="component" value="Chromosome 20"/>
</dbReference>
<dbReference type="PANTHER" id="PTHR14795:SF0">
    <property type="entry name" value="TRANSMEMBRANE PROTEIN 62"/>
    <property type="match status" value="1"/>
</dbReference>
<feature type="domain" description="TMEM62 Ig-like" evidence="4">
    <location>
        <begin position="324"/>
        <end position="440"/>
    </location>
</feature>
<evidence type="ECO:0000256" key="2">
    <source>
        <dbReference type="SAM" id="SignalP"/>
    </source>
</evidence>
<keyword evidence="7" id="KW-1185">Reference proteome</keyword>
<feature type="transmembrane region" description="Helical" evidence="1">
    <location>
        <begin position="638"/>
        <end position="655"/>
    </location>
</feature>
<dbReference type="Gene3D" id="3.60.21.10">
    <property type="match status" value="1"/>
</dbReference>
<evidence type="ECO:0000259" key="5">
    <source>
        <dbReference type="Pfam" id="PF24394"/>
    </source>
</evidence>
<accession>A0A9D4UA44</accession>
<reference evidence="6" key="1">
    <citation type="submission" date="2021-01" db="EMBL/GenBank/DDBJ databases">
        <title>Adiantum capillus-veneris genome.</title>
        <authorList>
            <person name="Fang Y."/>
            <person name="Liao Q."/>
        </authorList>
    </citation>
    <scope>NUCLEOTIDE SEQUENCE</scope>
    <source>
        <strain evidence="6">H3</strain>
        <tissue evidence="6">Leaf</tissue>
    </source>
</reference>
<organism evidence="6 7">
    <name type="scientific">Adiantum capillus-veneris</name>
    <name type="common">Maidenhair fern</name>
    <dbReference type="NCBI Taxonomy" id="13818"/>
    <lineage>
        <taxon>Eukaryota</taxon>
        <taxon>Viridiplantae</taxon>
        <taxon>Streptophyta</taxon>
        <taxon>Embryophyta</taxon>
        <taxon>Tracheophyta</taxon>
        <taxon>Polypodiopsida</taxon>
        <taxon>Polypodiidae</taxon>
        <taxon>Polypodiales</taxon>
        <taxon>Pteridineae</taxon>
        <taxon>Pteridaceae</taxon>
        <taxon>Vittarioideae</taxon>
        <taxon>Adiantum</taxon>
    </lineage>
</organism>
<gene>
    <name evidence="6" type="ORF">GOP47_0020934</name>
</gene>
<protein>
    <recommendedName>
        <fullName evidence="8">Calcineurin-like phosphoesterase domain-containing protein</fullName>
    </recommendedName>
</protein>
<feature type="domain" description="TMEM62 C-terminal" evidence="5">
    <location>
        <begin position="464"/>
        <end position="673"/>
    </location>
</feature>
<dbReference type="Pfam" id="PF00149">
    <property type="entry name" value="Metallophos"/>
    <property type="match status" value="1"/>
</dbReference>
<feature type="signal peptide" evidence="2">
    <location>
        <begin position="1"/>
        <end position="25"/>
    </location>
</feature>
<sequence length="707" mass="80127">MIRLRQGVLALLLCCLSSELQLSHAHSEHGTQVIEANRSEGPVWVVQLSDLHFSSYRPQRAFSFRKLLPPLLTLINPSLILITGDLTDGKSKNQAAMRQDESEWTQYKEAVDWVVSKSGLPARIFFDLRGNHDKFGVPEVGGSLDFFSKYSITAQQNRSSSVQSITLQNGDWKHLFVGIDLTMDVGLRGPCNLFGQASNQRLDLLDRQLSQWDSNYQGKVTKIVFGHFPTSFIAGTKDGKRPEEIFVKHKILAYICGHLHYQFGKNLLKHHVSQSMEEFWEWELGDWKENRVIRIMAVDHGLASFLDLSLSDLENLSDDELWASKAFILITHPPDARTMQRHGIDLSAGNSVRALIFSREVVVSAKAFIYDTYLGLQTPIEELTLEQLSIDANNVRYYAASMNFSNYFDASSTRFSLRVIAFDASGKQLASDLRPFSADSQFGKVRWSWMEFFVMGIVWDALYQPLLWANFGILLMILFVPKLYYHLVLERGLFSGFMQNKTGSRTRNFLDEILVRVHNTTTPMWWMQLLLVGYLMCMPWFWGDVLGEGYPFGSMSVSGWSVRITTSGVQKCGLGVPDIIVIVLPFLFHILLPLFVLVFALYAEQALVCEHVWQDSQRSMGPNKQTTPTSSCRVCGRWLRKALLVACLGVAYLHAQRIRAIVGAYGIMAMLISPGYAWPVPFLLVAALLHTARVDSFCSKQKICKKR</sequence>
<comment type="caution">
    <text evidence="6">The sequence shown here is derived from an EMBL/GenBank/DDBJ whole genome shotgun (WGS) entry which is preliminary data.</text>
</comment>
<dbReference type="InterPro" id="IPR056229">
    <property type="entry name" value="Ig_TMM62"/>
</dbReference>
<keyword evidence="1" id="KW-0812">Transmembrane</keyword>
<dbReference type="InterPro" id="IPR056230">
    <property type="entry name" value="TMEM62_C"/>
</dbReference>
<keyword evidence="1" id="KW-0472">Membrane</keyword>
<dbReference type="InterPro" id="IPR004843">
    <property type="entry name" value="Calcineurin-like_PHP"/>
</dbReference>
<evidence type="ECO:0008006" key="8">
    <source>
        <dbReference type="Google" id="ProtNLM"/>
    </source>
</evidence>
<dbReference type="AlphaFoldDB" id="A0A9D4UA44"/>
<dbReference type="EMBL" id="JABFUD020000020">
    <property type="protein sequence ID" value="KAI5064264.1"/>
    <property type="molecule type" value="Genomic_DNA"/>
</dbReference>
<evidence type="ECO:0000313" key="7">
    <source>
        <dbReference type="Proteomes" id="UP000886520"/>
    </source>
</evidence>
<keyword evidence="1" id="KW-1133">Transmembrane helix</keyword>
<evidence type="ECO:0000313" key="6">
    <source>
        <dbReference type="EMBL" id="KAI5064264.1"/>
    </source>
</evidence>
<dbReference type="Pfam" id="PF24384">
    <property type="entry name" value="Ig_TMM62"/>
    <property type="match status" value="1"/>
</dbReference>
<keyword evidence="2" id="KW-0732">Signal</keyword>
<feature type="transmembrane region" description="Helical" evidence="1">
    <location>
        <begin position="667"/>
        <end position="692"/>
    </location>
</feature>
<proteinExistence type="predicted"/>
<evidence type="ECO:0000259" key="4">
    <source>
        <dbReference type="Pfam" id="PF24384"/>
    </source>
</evidence>
<dbReference type="Pfam" id="PF24394">
    <property type="entry name" value="TMEM62_C"/>
    <property type="match status" value="1"/>
</dbReference>
<name>A0A9D4UA44_ADICA</name>
<evidence type="ECO:0000256" key="1">
    <source>
        <dbReference type="SAM" id="Phobius"/>
    </source>
</evidence>